<evidence type="ECO:0000256" key="5">
    <source>
        <dbReference type="ARBA" id="ARBA00022840"/>
    </source>
</evidence>
<keyword evidence="5" id="KW-0067">ATP-binding</keyword>
<dbReference type="SUPFAM" id="SSF52540">
    <property type="entry name" value="P-loop containing nucleoside triphosphate hydrolases"/>
    <property type="match status" value="2"/>
</dbReference>
<dbReference type="CDD" id="cd18008">
    <property type="entry name" value="DEXDc_SHPRH-like"/>
    <property type="match status" value="1"/>
</dbReference>
<dbReference type="InterPro" id="IPR014001">
    <property type="entry name" value="Helicase_ATP-bd"/>
</dbReference>
<evidence type="ECO:0000256" key="6">
    <source>
        <dbReference type="PROSITE-ProRule" id="PRU00175"/>
    </source>
</evidence>
<evidence type="ECO:0000259" key="10">
    <source>
        <dbReference type="PROSITE" id="PS51194"/>
    </source>
</evidence>
<dbReference type="InParanoid" id="A0A409VF86"/>
<dbReference type="PROSITE" id="PS50089">
    <property type="entry name" value="ZF_RING_2"/>
    <property type="match status" value="1"/>
</dbReference>
<dbReference type="InterPro" id="IPR000330">
    <property type="entry name" value="SNF2_N"/>
</dbReference>
<evidence type="ECO:0000256" key="1">
    <source>
        <dbReference type="ARBA" id="ARBA00007025"/>
    </source>
</evidence>
<keyword evidence="6" id="KW-0862">Zinc</keyword>
<dbReference type="GO" id="GO:0004386">
    <property type="term" value="F:helicase activity"/>
    <property type="evidence" value="ECO:0007669"/>
    <property type="project" value="UniProtKB-KW"/>
</dbReference>
<dbReference type="SMART" id="SM00490">
    <property type="entry name" value="HELICc"/>
    <property type="match status" value="1"/>
</dbReference>
<evidence type="ECO:0000256" key="2">
    <source>
        <dbReference type="ARBA" id="ARBA00022741"/>
    </source>
</evidence>
<dbReference type="SMART" id="SM00184">
    <property type="entry name" value="RING"/>
    <property type="match status" value="1"/>
</dbReference>
<dbReference type="GO" id="GO:0008094">
    <property type="term" value="F:ATP-dependent activity, acting on DNA"/>
    <property type="evidence" value="ECO:0007669"/>
    <property type="project" value="TreeGrafter"/>
</dbReference>
<dbReference type="InterPro" id="IPR001841">
    <property type="entry name" value="Znf_RING"/>
</dbReference>
<name>A0A409VF86_9AGAR</name>
<feature type="domain" description="Helicase ATP-binding" evidence="9">
    <location>
        <begin position="193"/>
        <end position="355"/>
    </location>
</feature>
<evidence type="ECO:0000313" key="11">
    <source>
        <dbReference type="EMBL" id="PPQ64913.1"/>
    </source>
</evidence>
<dbReference type="InterPro" id="IPR038718">
    <property type="entry name" value="SNF2-like_sf"/>
</dbReference>
<keyword evidence="12" id="KW-1185">Reference proteome</keyword>
<sequence length="975" mass="109530">MSKQTSSLLDALDKSYEASLPYSQRPNAGSSSQNASFHTPGSSQKQTTLPEYSFEIASGILENADKSGDFDDIADVAANLSVLNNLVNSGSRSRTVAGGFQLNYNKEAPVLQIDKGGPDQQLHLAKFITTSIEKDNNGWSVKDAMENLGLQSEEDLLPGLDVRLLRHQVIGVAWMLQKEHSADKEMTWAWASKTVQMIATMAMNQPKSNDDVRTTLVVVPAALLQQWKDEIETKTNNLFNVHIHHSKDKLKSTKQVKSKDVVITSYQTLCMDYSVPKSVEPDEQEEWLMKNGGVLARSRFYRVIADEAQFIRNRSTRASICLAIVRAKYRWVLTGTPVTNTLADIYGLLRFGHFRPWNDWHSFDSHIAKVQILDAPLAGSRAQAVLKPLLLRRTKNSKLDGEPLLKLPVKDIEIVNLQFTPDEREIYNHLEGVTQMKINRFIKEGTLVKNHSYILVMILRLRQLCCHPYLILSQEDEDEDEDEETSEQTAANELIRAKTYMGQAWVNEIKRSFLDAAIKKERREDCPNCNDMLIKDNGRLLACGHQICHECTMDLSNSPIKHDGIFGEGTEAENLAAEKEYELADARGHRPCPTCRKMMDLKSPKNVFKTFAFEPTPKELSAAIKQRENAKSFILGKSKSRFNKPMKFERSPSPALSITDSIPDVLDSDDDDLPEPGQMFGVKKEKTKKSKKIITSDDEDGSDSMDTGSSSKRKVSDDDDDDDDEVPHSKRRRSGTVSKSNMFTISKNKHKPTELNDQGPSQAVIANWSRGDADLEPSTKMLALLSYIKEWNSTGDKTICYSQWTSVLDLIEILFSRHGIHNLRFDGSMDRAEREDVLAAFRKPDGPKILLISTKAGSVGLNLVSANRVVNMDLSWNYATESQAYDRCHRIGQTKPVFVKRLVVEDTIEERMLRLQDVKTGLAEAALGEGNGQKLHKLSVKDIKFLFGLGPKNGDPPNPSARDDEDEDEEMADVF</sequence>
<feature type="compositionally biased region" description="Acidic residues" evidence="7">
    <location>
        <begin position="963"/>
        <end position="975"/>
    </location>
</feature>
<dbReference type="Gene3D" id="3.40.50.300">
    <property type="entry name" value="P-loop containing nucleotide triphosphate hydrolases"/>
    <property type="match status" value="1"/>
</dbReference>
<feature type="domain" description="RING-type" evidence="8">
    <location>
        <begin position="526"/>
        <end position="596"/>
    </location>
</feature>
<evidence type="ECO:0000256" key="4">
    <source>
        <dbReference type="ARBA" id="ARBA00022806"/>
    </source>
</evidence>
<dbReference type="Pfam" id="PF00176">
    <property type="entry name" value="SNF2-rel_dom"/>
    <property type="match status" value="1"/>
</dbReference>
<evidence type="ECO:0000259" key="8">
    <source>
        <dbReference type="PROSITE" id="PS50089"/>
    </source>
</evidence>
<dbReference type="SMART" id="SM00487">
    <property type="entry name" value="DEXDc"/>
    <property type="match status" value="1"/>
</dbReference>
<protein>
    <submittedName>
        <fullName evidence="11">Uncharacterized protein</fullName>
    </submittedName>
</protein>
<feature type="domain" description="Helicase C-terminal" evidence="10">
    <location>
        <begin position="783"/>
        <end position="939"/>
    </location>
</feature>
<gene>
    <name evidence="11" type="ORF">CVT24_008253</name>
</gene>
<keyword evidence="6" id="KW-0479">Metal-binding</keyword>
<organism evidence="11 12">
    <name type="scientific">Panaeolus cyanescens</name>
    <dbReference type="NCBI Taxonomy" id="181874"/>
    <lineage>
        <taxon>Eukaryota</taxon>
        <taxon>Fungi</taxon>
        <taxon>Dikarya</taxon>
        <taxon>Basidiomycota</taxon>
        <taxon>Agaricomycotina</taxon>
        <taxon>Agaricomycetes</taxon>
        <taxon>Agaricomycetidae</taxon>
        <taxon>Agaricales</taxon>
        <taxon>Agaricineae</taxon>
        <taxon>Galeropsidaceae</taxon>
        <taxon>Panaeolus</taxon>
    </lineage>
</organism>
<dbReference type="GO" id="GO:0016787">
    <property type="term" value="F:hydrolase activity"/>
    <property type="evidence" value="ECO:0007669"/>
    <property type="project" value="UniProtKB-KW"/>
</dbReference>
<dbReference type="Gene3D" id="1.20.120.850">
    <property type="entry name" value="SWI2/SNF2 ATPases, N-terminal domain"/>
    <property type="match status" value="1"/>
</dbReference>
<evidence type="ECO:0000256" key="7">
    <source>
        <dbReference type="SAM" id="MobiDB-lite"/>
    </source>
</evidence>
<keyword evidence="4" id="KW-0347">Helicase</keyword>
<dbReference type="InterPro" id="IPR001650">
    <property type="entry name" value="Helicase_C-like"/>
</dbReference>
<dbReference type="EMBL" id="NHTK01006080">
    <property type="protein sequence ID" value="PPQ64913.1"/>
    <property type="molecule type" value="Genomic_DNA"/>
</dbReference>
<dbReference type="PROSITE" id="PS51194">
    <property type="entry name" value="HELICASE_CTER"/>
    <property type="match status" value="1"/>
</dbReference>
<dbReference type="GO" id="GO:0005737">
    <property type="term" value="C:cytoplasm"/>
    <property type="evidence" value="ECO:0007669"/>
    <property type="project" value="TreeGrafter"/>
</dbReference>
<dbReference type="PANTHER" id="PTHR45626">
    <property type="entry name" value="TRANSCRIPTION TERMINATION FACTOR 2-RELATED"/>
    <property type="match status" value="1"/>
</dbReference>
<accession>A0A409VF86</accession>
<keyword evidence="3" id="KW-0378">Hydrolase</keyword>
<feature type="compositionally biased region" description="Polar residues" evidence="7">
    <location>
        <begin position="21"/>
        <end position="48"/>
    </location>
</feature>
<feature type="region of interest" description="Disordered" evidence="7">
    <location>
        <begin position="644"/>
        <end position="760"/>
    </location>
</feature>
<dbReference type="STRING" id="181874.A0A409VF86"/>
<dbReference type="GO" id="GO:0005634">
    <property type="term" value="C:nucleus"/>
    <property type="evidence" value="ECO:0007669"/>
    <property type="project" value="TreeGrafter"/>
</dbReference>
<feature type="compositionally biased region" description="Polar residues" evidence="7">
    <location>
        <begin position="735"/>
        <end position="746"/>
    </location>
</feature>
<reference evidence="11 12" key="1">
    <citation type="journal article" date="2018" name="Evol. Lett.">
        <title>Horizontal gene cluster transfer increased hallucinogenic mushroom diversity.</title>
        <authorList>
            <person name="Reynolds H.T."/>
            <person name="Vijayakumar V."/>
            <person name="Gluck-Thaler E."/>
            <person name="Korotkin H.B."/>
            <person name="Matheny P.B."/>
            <person name="Slot J.C."/>
        </authorList>
    </citation>
    <scope>NUCLEOTIDE SEQUENCE [LARGE SCALE GENOMIC DNA]</scope>
    <source>
        <strain evidence="11 12">2629</strain>
    </source>
</reference>
<keyword evidence="2" id="KW-0547">Nucleotide-binding</keyword>
<dbReference type="InterPro" id="IPR049730">
    <property type="entry name" value="SNF2/RAD54-like_C"/>
</dbReference>
<dbReference type="GO" id="GO:0008270">
    <property type="term" value="F:zinc ion binding"/>
    <property type="evidence" value="ECO:0007669"/>
    <property type="project" value="UniProtKB-KW"/>
</dbReference>
<dbReference type="GO" id="GO:0000724">
    <property type="term" value="P:double-strand break repair via homologous recombination"/>
    <property type="evidence" value="ECO:0007669"/>
    <property type="project" value="TreeGrafter"/>
</dbReference>
<dbReference type="Gene3D" id="3.30.40.10">
    <property type="entry name" value="Zinc/RING finger domain, C3HC4 (zinc finger)"/>
    <property type="match status" value="1"/>
</dbReference>
<feature type="region of interest" description="Disordered" evidence="7">
    <location>
        <begin position="948"/>
        <end position="975"/>
    </location>
</feature>
<evidence type="ECO:0000313" key="12">
    <source>
        <dbReference type="Proteomes" id="UP000284842"/>
    </source>
</evidence>
<comment type="caution">
    <text evidence="11">The sequence shown here is derived from an EMBL/GenBank/DDBJ whole genome shotgun (WGS) entry which is preliminary data.</text>
</comment>
<evidence type="ECO:0000256" key="3">
    <source>
        <dbReference type="ARBA" id="ARBA00022801"/>
    </source>
</evidence>
<dbReference type="InterPro" id="IPR050628">
    <property type="entry name" value="SNF2_RAD54_helicase_TF"/>
</dbReference>
<feature type="region of interest" description="Disordered" evidence="7">
    <location>
        <begin position="19"/>
        <end position="48"/>
    </location>
</feature>
<dbReference type="AlphaFoldDB" id="A0A409VF86"/>
<dbReference type="Proteomes" id="UP000284842">
    <property type="component" value="Unassembled WGS sequence"/>
</dbReference>
<dbReference type="GO" id="GO:0005524">
    <property type="term" value="F:ATP binding"/>
    <property type="evidence" value="ECO:0007669"/>
    <property type="project" value="UniProtKB-KW"/>
</dbReference>
<dbReference type="InterPro" id="IPR013083">
    <property type="entry name" value="Znf_RING/FYVE/PHD"/>
</dbReference>
<proteinExistence type="inferred from homology"/>
<dbReference type="Pfam" id="PF00271">
    <property type="entry name" value="Helicase_C"/>
    <property type="match status" value="1"/>
</dbReference>
<dbReference type="PANTHER" id="PTHR45626:SF16">
    <property type="entry name" value="ATP-DEPENDENT HELICASE ULS1"/>
    <property type="match status" value="1"/>
</dbReference>
<dbReference type="Gene3D" id="3.40.50.10810">
    <property type="entry name" value="Tandem AAA-ATPase domain"/>
    <property type="match status" value="1"/>
</dbReference>
<dbReference type="OrthoDB" id="423559at2759"/>
<dbReference type="CDD" id="cd18793">
    <property type="entry name" value="SF2_C_SNF"/>
    <property type="match status" value="1"/>
</dbReference>
<dbReference type="PROSITE" id="PS51192">
    <property type="entry name" value="HELICASE_ATP_BIND_1"/>
    <property type="match status" value="1"/>
</dbReference>
<dbReference type="InterPro" id="IPR027417">
    <property type="entry name" value="P-loop_NTPase"/>
</dbReference>
<evidence type="ECO:0000259" key="9">
    <source>
        <dbReference type="PROSITE" id="PS51192"/>
    </source>
</evidence>
<keyword evidence="6" id="KW-0863">Zinc-finger</keyword>
<comment type="similarity">
    <text evidence="1">Belongs to the SNF2/RAD54 helicase family.</text>
</comment>